<dbReference type="Gene3D" id="1.10.10.10">
    <property type="entry name" value="Winged helix-like DNA-binding domain superfamily/Winged helix DNA-binding domain"/>
    <property type="match status" value="1"/>
</dbReference>
<accession>A0A839UME6</accession>
<keyword evidence="3" id="KW-0238">DNA-binding</keyword>
<comment type="similarity">
    <text evidence="1">Belongs to the BlaI transcriptional regulatory family.</text>
</comment>
<dbReference type="Pfam" id="PF03965">
    <property type="entry name" value="Penicillinase_R"/>
    <property type="match status" value="1"/>
</dbReference>
<evidence type="ECO:0000256" key="4">
    <source>
        <dbReference type="ARBA" id="ARBA00023163"/>
    </source>
</evidence>
<evidence type="ECO:0000256" key="1">
    <source>
        <dbReference type="ARBA" id="ARBA00011046"/>
    </source>
</evidence>
<dbReference type="GO" id="GO:0045892">
    <property type="term" value="P:negative regulation of DNA-templated transcription"/>
    <property type="evidence" value="ECO:0007669"/>
    <property type="project" value="InterPro"/>
</dbReference>
<name>A0A839UME6_9GAMM</name>
<keyword evidence="2" id="KW-0805">Transcription regulation</keyword>
<dbReference type="EMBL" id="JACHXZ010000001">
    <property type="protein sequence ID" value="MBB3167719.1"/>
    <property type="molecule type" value="Genomic_DNA"/>
</dbReference>
<dbReference type="GO" id="GO:0003677">
    <property type="term" value="F:DNA binding"/>
    <property type="evidence" value="ECO:0007669"/>
    <property type="project" value="UniProtKB-KW"/>
</dbReference>
<evidence type="ECO:0000256" key="3">
    <source>
        <dbReference type="ARBA" id="ARBA00023125"/>
    </source>
</evidence>
<dbReference type="AlphaFoldDB" id="A0A839UME6"/>
<keyword evidence="6" id="KW-1185">Reference proteome</keyword>
<keyword evidence="4" id="KW-0804">Transcription</keyword>
<dbReference type="InterPro" id="IPR036388">
    <property type="entry name" value="WH-like_DNA-bd_sf"/>
</dbReference>
<protein>
    <submittedName>
        <fullName evidence="5">Putative transcriptional regulator</fullName>
    </submittedName>
</protein>
<comment type="caution">
    <text evidence="5">The sequence shown here is derived from an EMBL/GenBank/DDBJ whole genome shotgun (WGS) entry which is preliminary data.</text>
</comment>
<dbReference type="Proteomes" id="UP000559987">
    <property type="component" value="Unassembled WGS sequence"/>
</dbReference>
<gene>
    <name evidence="5" type="ORF">FHS30_000895</name>
</gene>
<evidence type="ECO:0000256" key="2">
    <source>
        <dbReference type="ARBA" id="ARBA00023015"/>
    </source>
</evidence>
<dbReference type="InterPro" id="IPR005650">
    <property type="entry name" value="BlaI_family"/>
</dbReference>
<dbReference type="SUPFAM" id="SSF46785">
    <property type="entry name" value="Winged helix' DNA-binding domain"/>
    <property type="match status" value="1"/>
</dbReference>
<proteinExistence type="inferred from homology"/>
<evidence type="ECO:0000313" key="5">
    <source>
        <dbReference type="EMBL" id="MBB3167719.1"/>
    </source>
</evidence>
<sequence length="126" mass="14484">MEHHKPSPTELTLLKSLWRQEPQSARELHDQVQQALGWSYSSTRKTLDRMVEKTLVVAEEVHGLKVYRAKASKVSTLAHFVKDFSRRVLEVDGPLPVSMFVDSKLLDPSEMRDLERLLAEQGDEDE</sequence>
<dbReference type="InterPro" id="IPR036390">
    <property type="entry name" value="WH_DNA-bd_sf"/>
</dbReference>
<reference evidence="5 6" key="1">
    <citation type="submission" date="2020-08" db="EMBL/GenBank/DDBJ databases">
        <title>Genomic Encyclopedia of Type Strains, Phase III (KMG-III): the genomes of soil and plant-associated and newly described type strains.</title>
        <authorList>
            <person name="Whitman W."/>
        </authorList>
    </citation>
    <scope>NUCLEOTIDE SEQUENCE [LARGE SCALE GENOMIC DNA]</scope>
    <source>
        <strain evidence="5 6">CECT 8571</strain>
    </source>
</reference>
<dbReference type="RefSeq" id="WP_183908672.1">
    <property type="nucleotide sequence ID" value="NZ_JACHXZ010000001.1"/>
</dbReference>
<organism evidence="5 6">
    <name type="scientific">Simiduia aestuariiviva</name>
    <dbReference type="NCBI Taxonomy" id="1510459"/>
    <lineage>
        <taxon>Bacteria</taxon>
        <taxon>Pseudomonadati</taxon>
        <taxon>Pseudomonadota</taxon>
        <taxon>Gammaproteobacteria</taxon>
        <taxon>Cellvibrionales</taxon>
        <taxon>Cellvibrionaceae</taxon>
        <taxon>Simiduia</taxon>
    </lineage>
</organism>
<evidence type="ECO:0000313" key="6">
    <source>
        <dbReference type="Proteomes" id="UP000559987"/>
    </source>
</evidence>